<dbReference type="InterPro" id="IPR050680">
    <property type="entry name" value="YpeA/RimI_acetyltransf"/>
</dbReference>
<accession>A0A8T4HFR3</accession>
<keyword evidence="2" id="KW-0012">Acyltransferase</keyword>
<keyword evidence="1" id="KW-0808">Transferase</keyword>
<evidence type="ECO:0000313" key="4">
    <source>
        <dbReference type="EMBL" id="MBP3944167.1"/>
    </source>
</evidence>
<name>A0A8T4HFR3_9SPHI</name>
<gene>
    <name evidence="4" type="ORF">J5U18_11490</name>
</gene>
<dbReference type="RefSeq" id="WP_353547673.1">
    <property type="nucleotide sequence ID" value="NZ_JAGKSB010000014.1"/>
</dbReference>
<sequence length="163" mass="18514">MVAIKLFENRDLSTLLSVGKASFSAAYAQVLSADQIDFMLQKSYTETGILKAIAGGQVFYLLLEQGNIKGFMAVQEQAQKDLLRIEKLYLLPETQGKGYGRLLIEYAIELAQSLGLDKLELNVNRKNKAYFFYLKLGFEKIASVDIPYYGFILDDYIMQRSLR</sequence>
<dbReference type="GO" id="GO:0016747">
    <property type="term" value="F:acyltransferase activity, transferring groups other than amino-acyl groups"/>
    <property type="evidence" value="ECO:0007669"/>
    <property type="project" value="InterPro"/>
</dbReference>
<feature type="domain" description="N-acetyltransferase" evidence="3">
    <location>
        <begin position="2"/>
        <end position="163"/>
    </location>
</feature>
<evidence type="ECO:0000256" key="1">
    <source>
        <dbReference type="ARBA" id="ARBA00022679"/>
    </source>
</evidence>
<dbReference type="EMBL" id="JAGKSB010000014">
    <property type="protein sequence ID" value="MBP3944167.1"/>
    <property type="molecule type" value="Genomic_DNA"/>
</dbReference>
<dbReference type="SUPFAM" id="SSF55729">
    <property type="entry name" value="Acyl-CoA N-acyltransferases (Nat)"/>
    <property type="match status" value="1"/>
</dbReference>
<dbReference type="PANTHER" id="PTHR43420">
    <property type="entry name" value="ACETYLTRANSFERASE"/>
    <property type="match status" value="1"/>
</dbReference>
<dbReference type="PANTHER" id="PTHR43420:SF47">
    <property type="entry name" value="N-ACETYLTRANSFERASE DOMAIN-CONTAINING PROTEIN"/>
    <property type="match status" value="1"/>
</dbReference>
<dbReference type="Pfam" id="PF00583">
    <property type="entry name" value="Acetyltransf_1"/>
    <property type="match status" value="1"/>
</dbReference>
<evidence type="ECO:0000313" key="5">
    <source>
        <dbReference type="Proteomes" id="UP000679691"/>
    </source>
</evidence>
<dbReference type="InterPro" id="IPR016181">
    <property type="entry name" value="Acyl_CoA_acyltransferase"/>
</dbReference>
<dbReference type="InterPro" id="IPR000182">
    <property type="entry name" value="GNAT_dom"/>
</dbReference>
<reference evidence="4" key="1">
    <citation type="submission" date="2021-03" db="EMBL/GenBank/DDBJ databases">
        <authorList>
            <person name="Lu T."/>
            <person name="Wang Q."/>
            <person name="Han X."/>
        </authorList>
    </citation>
    <scope>NUCLEOTIDE SEQUENCE</scope>
    <source>
        <strain evidence="4">WQ 2009</strain>
    </source>
</reference>
<proteinExistence type="predicted"/>
<dbReference type="Proteomes" id="UP000679691">
    <property type="component" value="Unassembled WGS sequence"/>
</dbReference>
<dbReference type="Gene3D" id="3.40.630.30">
    <property type="match status" value="1"/>
</dbReference>
<dbReference type="CDD" id="cd04301">
    <property type="entry name" value="NAT_SF"/>
    <property type="match status" value="1"/>
</dbReference>
<evidence type="ECO:0000259" key="3">
    <source>
        <dbReference type="PROSITE" id="PS51186"/>
    </source>
</evidence>
<organism evidence="4 5">
    <name type="scientific">Rhinopithecimicrobium faecis</name>
    <dbReference type="NCBI Taxonomy" id="2820698"/>
    <lineage>
        <taxon>Bacteria</taxon>
        <taxon>Pseudomonadati</taxon>
        <taxon>Bacteroidota</taxon>
        <taxon>Sphingobacteriia</taxon>
        <taxon>Sphingobacteriales</taxon>
        <taxon>Sphingobacteriaceae</taxon>
        <taxon>Rhinopithecimicrobium</taxon>
    </lineage>
</organism>
<evidence type="ECO:0000256" key="2">
    <source>
        <dbReference type="ARBA" id="ARBA00023315"/>
    </source>
</evidence>
<keyword evidence="5" id="KW-1185">Reference proteome</keyword>
<dbReference type="AlphaFoldDB" id="A0A8T4HFR3"/>
<comment type="caution">
    <text evidence="4">The sequence shown here is derived from an EMBL/GenBank/DDBJ whole genome shotgun (WGS) entry which is preliminary data.</text>
</comment>
<protein>
    <submittedName>
        <fullName evidence="4">GNAT family N-acetyltransferase</fullName>
    </submittedName>
</protein>
<dbReference type="PROSITE" id="PS51186">
    <property type="entry name" value="GNAT"/>
    <property type="match status" value="1"/>
</dbReference>